<sequence>MSRRGNQHGELPLADYDHLSVGSLEHRIRGLPAEDLQELLRYEREHADRTPVVELFTGRLDQLKSGSAPSPGGGDIRPEQPGPPSGGPPVTPETSAEPIHPPPHGTPPTGPGKPKGDRP</sequence>
<proteinExistence type="predicted"/>
<feature type="compositionally biased region" description="Pro residues" evidence="1">
    <location>
        <begin position="99"/>
        <end position="111"/>
    </location>
</feature>
<dbReference type="EMBL" id="JACEHE010000009">
    <property type="protein sequence ID" value="MBA2947391.1"/>
    <property type="molecule type" value="Genomic_DNA"/>
</dbReference>
<dbReference type="RefSeq" id="WP_181658364.1">
    <property type="nucleotide sequence ID" value="NZ_JACEHE010000009.1"/>
</dbReference>
<dbReference type="Pfam" id="PF26450">
    <property type="entry name" value="DUF8129"/>
    <property type="match status" value="1"/>
</dbReference>
<protein>
    <recommendedName>
        <fullName evidence="2">DUF8129 domain-containing protein</fullName>
    </recommendedName>
</protein>
<gene>
    <name evidence="3" type="ORF">H1D24_16670</name>
</gene>
<feature type="domain" description="DUF8129" evidence="2">
    <location>
        <begin position="11"/>
        <end position="64"/>
    </location>
</feature>
<evidence type="ECO:0000259" key="2">
    <source>
        <dbReference type="Pfam" id="PF26450"/>
    </source>
</evidence>
<feature type="region of interest" description="Disordered" evidence="1">
    <location>
        <begin position="44"/>
        <end position="119"/>
    </location>
</feature>
<name>A0A7W0I9S3_9ACTN</name>
<evidence type="ECO:0000313" key="3">
    <source>
        <dbReference type="EMBL" id="MBA2947391.1"/>
    </source>
</evidence>
<organism evidence="3 4">
    <name type="scientific">Streptomyces himalayensis subsp. himalayensis</name>
    <dbReference type="NCBI Taxonomy" id="2756131"/>
    <lineage>
        <taxon>Bacteria</taxon>
        <taxon>Bacillati</taxon>
        <taxon>Actinomycetota</taxon>
        <taxon>Actinomycetes</taxon>
        <taxon>Kitasatosporales</taxon>
        <taxon>Streptomycetaceae</taxon>
        <taxon>Streptomyces</taxon>
        <taxon>Streptomyces himalayensis</taxon>
    </lineage>
</organism>
<reference evidence="3 4" key="1">
    <citation type="submission" date="2020-07" db="EMBL/GenBank/DDBJ databases">
        <title>Streptomyces isolated from Indian soil.</title>
        <authorList>
            <person name="Mandal S."/>
            <person name="Maiti P.K."/>
        </authorList>
    </citation>
    <scope>NUCLEOTIDE SEQUENCE [LARGE SCALE GENOMIC DNA]</scope>
    <source>
        <strain evidence="3 4">PSKA28</strain>
    </source>
</reference>
<dbReference type="Proteomes" id="UP000545761">
    <property type="component" value="Unassembled WGS sequence"/>
</dbReference>
<dbReference type="AlphaFoldDB" id="A0A7W0I9S3"/>
<evidence type="ECO:0000313" key="4">
    <source>
        <dbReference type="Proteomes" id="UP000545761"/>
    </source>
</evidence>
<dbReference type="InterPro" id="IPR058442">
    <property type="entry name" value="DUF8129"/>
</dbReference>
<evidence type="ECO:0000256" key="1">
    <source>
        <dbReference type="SAM" id="MobiDB-lite"/>
    </source>
</evidence>
<comment type="caution">
    <text evidence="3">The sequence shown here is derived from an EMBL/GenBank/DDBJ whole genome shotgun (WGS) entry which is preliminary data.</text>
</comment>
<accession>A0A7W0I9S3</accession>
<feature type="compositionally biased region" description="Pro residues" evidence="1">
    <location>
        <begin position="80"/>
        <end position="91"/>
    </location>
</feature>